<evidence type="ECO:0000256" key="4">
    <source>
        <dbReference type="ARBA" id="ARBA00022821"/>
    </source>
</evidence>
<evidence type="ECO:0000256" key="7">
    <source>
        <dbReference type="ARBA" id="ARBA00023265"/>
    </source>
</evidence>
<dbReference type="EMBL" id="JABFOF010000008">
    <property type="protein sequence ID" value="KAG2384406.1"/>
    <property type="molecule type" value="Genomic_DNA"/>
</dbReference>
<feature type="compositionally biased region" description="Polar residues" evidence="9">
    <location>
        <begin position="422"/>
        <end position="452"/>
    </location>
</feature>
<evidence type="ECO:0000256" key="5">
    <source>
        <dbReference type="ARBA" id="ARBA00022989"/>
    </source>
</evidence>
<evidence type="ECO:0000256" key="10">
    <source>
        <dbReference type="SAM" id="Phobius"/>
    </source>
</evidence>
<comment type="caution">
    <text evidence="11">The sequence shown here is derived from an EMBL/GenBank/DDBJ whole genome shotgun (WGS) entry which is preliminary data.</text>
</comment>
<dbReference type="Proteomes" id="UP000743370">
    <property type="component" value="Unassembled WGS sequence"/>
</dbReference>
<evidence type="ECO:0000256" key="6">
    <source>
        <dbReference type="ARBA" id="ARBA00023136"/>
    </source>
</evidence>
<comment type="domain">
    <text evidence="8">The C-terminus contains a calmodulin-binding domain, which binds calmodulin in a calcium-dependent fashion.</text>
</comment>
<evidence type="ECO:0000313" key="12">
    <source>
        <dbReference type="Proteomes" id="UP000743370"/>
    </source>
</evidence>
<dbReference type="PANTHER" id="PTHR31942:SF84">
    <property type="entry name" value="MLO-LIKE PROTEIN 12"/>
    <property type="match status" value="1"/>
</dbReference>
<organism evidence="11 12">
    <name type="scientific">Phaseolus angularis</name>
    <name type="common">Azuki bean</name>
    <name type="synonym">Vigna angularis</name>
    <dbReference type="NCBI Taxonomy" id="3914"/>
    <lineage>
        <taxon>Eukaryota</taxon>
        <taxon>Viridiplantae</taxon>
        <taxon>Streptophyta</taxon>
        <taxon>Embryophyta</taxon>
        <taxon>Tracheophyta</taxon>
        <taxon>Spermatophyta</taxon>
        <taxon>Magnoliopsida</taxon>
        <taxon>eudicotyledons</taxon>
        <taxon>Gunneridae</taxon>
        <taxon>Pentapetalae</taxon>
        <taxon>rosids</taxon>
        <taxon>fabids</taxon>
        <taxon>Fabales</taxon>
        <taxon>Fabaceae</taxon>
        <taxon>Papilionoideae</taxon>
        <taxon>50 kb inversion clade</taxon>
        <taxon>NPAAA clade</taxon>
        <taxon>indigoferoid/millettioid clade</taxon>
        <taxon>Phaseoleae</taxon>
        <taxon>Vigna</taxon>
    </lineage>
</organism>
<feature type="region of interest" description="Disordered" evidence="9">
    <location>
        <begin position="350"/>
        <end position="471"/>
    </location>
</feature>
<gene>
    <name evidence="8" type="primary">MLO</name>
    <name evidence="11" type="ORF">HKW66_Vig0148300</name>
</gene>
<protein>
    <recommendedName>
        <fullName evidence="8">MLO-like protein</fullName>
    </recommendedName>
</protein>
<dbReference type="Pfam" id="PF03094">
    <property type="entry name" value="Mlo"/>
    <property type="match status" value="3"/>
</dbReference>
<evidence type="ECO:0000256" key="3">
    <source>
        <dbReference type="ARBA" id="ARBA00022692"/>
    </source>
</evidence>
<evidence type="ECO:0000256" key="8">
    <source>
        <dbReference type="RuleBase" id="RU280816"/>
    </source>
</evidence>
<name>A0A8T0JUX1_PHAAN</name>
<comment type="function">
    <text evidence="8">May be involved in modulation of pathogen defense and leaf cell death.</text>
</comment>
<sequence length="471" mass="53761">MSSKVYERTLEETPTWAVAVVCFVLLAVSIAIEHLIHGIGKKSIADRWKSETKYEWFKKKQKNALFEALEKVKGAYGARIHILALKCFARSNFKDLRDKVAFVSAYGIHQLHIFIFVLAIFHILQCIITLGLGRTKMRKWRAWENETKTIEYQFYNDPERFRFARDTTFGRRHLNPWSQSTISLSIPSHMVLCGAIPSDKYSWMVFLLLASIHPICLGAKLQMIITKMGLRITDRGEVVKGAPLVEPGDDLFWFNRPRLLLFLIHLVLFQNAFQLAFFSWSTYEFSLHSCFHETTADIVIRLTMGVIIQVLCSYVTLPLYALVTQMGSTMKPTIFNQRVASALKNWHNTAKKQVKNSKPTTPFSSRPSTPTYGMSPMHLLQKHLAGRSDSAQTSPRTSNYENEQWDIEGSPSKSNHAAGEETQMQVMESGSSSVPELPTSSQLEIRVSSSEFSFEKRHHGAETRSEDDSFY</sequence>
<evidence type="ECO:0000256" key="2">
    <source>
        <dbReference type="ARBA" id="ARBA00006574"/>
    </source>
</evidence>
<feature type="transmembrane region" description="Helical" evidence="10">
    <location>
        <begin position="113"/>
        <end position="133"/>
    </location>
</feature>
<keyword evidence="4 8" id="KW-0611">Plant defense</keyword>
<comment type="similarity">
    <text evidence="2 8">Belongs to the MLO family.</text>
</comment>
<proteinExistence type="inferred from homology"/>
<keyword evidence="3 8" id="KW-0812">Transmembrane</keyword>
<feature type="compositionally biased region" description="Low complexity" evidence="9">
    <location>
        <begin position="357"/>
        <end position="371"/>
    </location>
</feature>
<keyword evidence="7 8" id="KW-0568">Pathogenesis-related protein</keyword>
<comment type="subcellular location">
    <subcellularLocation>
        <location evidence="1 8">Membrane</location>
        <topology evidence="1 8">Multi-pass membrane protein</topology>
    </subcellularLocation>
</comment>
<feature type="compositionally biased region" description="Polar residues" evidence="9">
    <location>
        <begin position="389"/>
        <end position="402"/>
    </location>
</feature>
<evidence type="ECO:0000256" key="1">
    <source>
        <dbReference type="ARBA" id="ARBA00004141"/>
    </source>
</evidence>
<dbReference type="GO" id="GO:0005516">
    <property type="term" value="F:calmodulin binding"/>
    <property type="evidence" value="ECO:0007669"/>
    <property type="project" value="UniProtKB-KW"/>
</dbReference>
<keyword evidence="8" id="KW-0112">Calmodulin-binding</keyword>
<dbReference type="GO" id="GO:0006952">
    <property type="term" value="P:defense response"/>
    <property type="evidence" value="ECO:0007669"/>
    <property type="project" value="UniProtKB-KW"/>
</dbReference>
<evidence type="ECO:0000256" key="9">
    <source>
        <dbReference type="SAM" id="MobiDB-lite"/>
    </source>
</evidence>
<feature type="transmembrane region" description="Helical" evidence="10">
    <location>
        <begin position="298"/>
        <end position="323"/>
    </location>
</feature>
<feature type="transmembrane region" description="Helical" evidence="10">
    <location>
        <begin position="259"/>
        <end position="278"/>
    </location>
</feature>
<evidence type="ECO:0000313" key="11">
    <source>
        <dbReference type="EMBL" id="KAG2384406.1"/>
    </source>
</evidence>
<feature type="compositionally biased region" description="Basic and acidic residues" evidence="9">
    <location>
        <begin position="460"/>
        <end position="471"/>
    </location>
</feature>
<feature type="transmembrane region" description="Helical" evidence="10">
    <location>
        <begin position="16"/>
        <end position="36"/>
    </location>
</feature>
<dbReference type="GO" id="GO:0016020">
    <property type="term" value="C:membrane"/>
    <property type="evidence" value="ECO:0007669"/>
    <property type="project" value="UniProtKB-SubCell"/>
</dbReference>
<dbReference type="AlphaFoldDB" id="A0A8T0JUX1"/>
<dbReference type="InterPro" id="IPR004326">
    <property type="entry name" value="Mlo"/>
</dbReference>
<dbReference type="PANTHER" id="PTHR31942">
    <property type="entry name" value="MLO-LIKE PROTEIN 1"/>
    <property type="match status" value="1"/>
</dbReference>
<accession>A0A8T0JUX1</accession>
<keyword evidence="5 8" id="KW-1133">Transmembrane helix</keyword>
<reference evidence="11 12" key="1">
    <citation type="submission" date="2020-05" db="EMBL/GenBank/DDBJ databases">
        <title>Vigna angularis (adzuki bean) Var. LongXiaoDou No. 4 denovo assembly.</title>
        <authorList>
            <person name="Xiang H."/>
        </authorList>
    </citation>
    <scope>NUCLEOTIDE SEQUENCE [LARGE SCALE GENOMIC DNA]</scope>
    <source>
        <tissue evidence="11">Leaf</tissue>
    </source>
</reference>
<feature type="transmembrane region" description="Helical" evidence="10">
    <location>
        <begin position="201"/>
        <end position="221"/>
    </location>
</feature>
<keyword evidence="6 8" id="KW-0472">Membrane</keyword>